<evidence type="ECO:0000313" key="2">
    <source>
        <dbReference type="EMBL" id="MBA0693975.1"/>
    </source>
</evidence>
<sequence length="48" mass="5537">MNIAKQKHQKPNRLKPLQGRKKRFPKIQNLAVTIFSGNSGHEETNTHD</sequence>
<name>A0A7J8Y335_GOSAI</name>
<reference evidence="2 3" key="1">
    <citation type="journal article" date="2019" name="Genome Biol. Evol.">
        <title>Insights into the evolution of the New World diploid cottons (Gossypium, subgenus Houzingenia) based on genome sequencing.</title>
        <authorList>
            <person name="Grover C.E."/>
            <person name="Arick M.A. 2nd"/>
            <person name="Thrash A."/>
            <person name="Conover J.L."/>
            <person name="Sanders W.S."/>
            <person name="Peterson D.G."/>
            <person name="Frelichowski J.E."/>
            <person name="Scheffler J.A."/>
            <person name="Scheffler B.E."/>
            <person name="Wendel J.F."/>
        </authorList>
    </citation>
    <scope>NUCLEOTIDE SEQUENCE [LARGE SCALE GENOMIC DNA]</scope>
    <source>
        <strain evidence="2">185</strain>
        <tissue evidence="2">Leaf</tissue>
    </source>
</reference>
<accession>A0A7J8Y335</accession>
<proteinExistence type="predicted"/>
<evidence type="ECO:0000313" key="3">
    <source>
        <dbReference type="Proteomes" id="UP000593577"/>
    </source>
</evidence>
<gene>
    <name evidence="2" type="ORF">Goari_004311</name>
</gene>
<feature type="region of interest" description="Disordered" evidence="1">
    <location>
        <begin position="1"/>
        <end position="23"/>
    </location>
</feature>
<dbReference type="EMBL" id="JABFAA010000010">
    <property type="protein sequence ID" value="MBA0693975.1"/>
    <property type="molecule type" value="Genomic_DNA"/>
</dbReference>
<evidence type="ECO:0000256" key="1">
    <source>
        <dbReference type="SAM" id="MobiDB-lite"/>
    </source>
</evidence>
<dbReference type="AlphaFoldDB" id="A0A7J8Y335"/>
<protein>
    <submittedName>
        <fullName evidence="2">Uncharacterized protein</fullName>
    </submittedName>
</protein>
<keyword evidence="3" id="KW-1185">Reference proteome</keyword>
<organism evidence="2 3">
    <name type="scientific">Gossypium aridum</name>
    <name type="common">American cotton</name>
    <name type="synonym">Erioxylum aridum</name>
    <dbReference type="NCBI Taxonomy" id="34290"/>
    <lineage>
        <taxon>Eukaryota</taxon>
        <taxon>Viridiplantae</taxon>
        <taxon>Streptophyta</taxon>
        <taxon>Embryophyta</taxon>
        <taxon>Tracheophyta</taxon>
        <taxon>Spermatophyta</taxon>
        <taxon>Magnoliopsida</taxon>
        <taxon>eudicotyledons</taxon>
        <taxon>Gunneridae</taxon>
        <taxon>Pentapetalae</taxon>
        <taxon>rosids</taxon>
        <taxon>malvids</taxon>
        <taxon>Malvales</taxon>
        <taxon>Malvaceae</taxon>
        <taxon>Malvoideae</taxon>
        <taxon>Gossypium</taxon>
    </lineage>
</organism>
<dbReference type="Proteomes" id="UP000593577">
    <property type="component" value="Unassembled WGS sequence"/>
</dbReference>
<comment type="caution">
    <text evidence="2">The sequence shown here is derived from an EMBL/GenBank/DDBJ whole genome shotgun (WGS) entry which is preliminary data.</text>
</comment>